<evidence type="ECO:0000256" key="4">
    <source>
        <dbReference type="ARBA" id="ARBA00022722"/>
    </source>
</evidence>
<dbReference type="Pfam" id="PF13456">
    <property type="entry name" value="RVT_3"/>
    <property type="match status" value="1"/>
</dbReference>
<dbReference type="GO" id="GO:0006310">
    <property type="term" value="P:DNA recombination"/>
    <property type="evidence" value="ECO:0007669"/>
    <property type="project" value="UniProtKB-KW"/>
</dbReference>
<organism evidence="12">
    <name type="scientific">Fagus sylvatica</name>
    <name type="common">Beechnut</name>
    <dbReference type="NCBI Taxonomy" id="28930"/>
    <lineage>
        <taxon>Eukaryota</taxon>
        <taxon>Viridiplantae</taxon>
        <taxon>Streptophyta</taxon>
        <taxon>Embryophyta</taxon>
        <taxon>Tracheophyta</taxon>
        <taxon>Spermatophyta</taxon>
        <taxon>Magnoliopsida</taxon>
        <taxon>eudicotyledons</taxon>
        <taxon>Gunneridae</taxon>
        <taxon>Pentapetalae</taxon>
        <taxon>rosids</taxon>
        <taxon>fabids</taxon>
        <taxon>Fagales</taxon>
        <taxon>Fagaceae</taxon>
        <taxon>Fagus</taxon>
    </lineage>
</organism>
<dbReference type="EMBL" id="OIVN01002122">
    <property type="protein sequence ID" value="SPD00799.1"/>
    <property type="molecule type" value="Genomic_DNA"/>
</dbReference>
<dbReference type="Pfam" id="PF00078">
    <property type="entry name" value="RVT_1"/>
    <property type="match status" value="1"/>
</dbReference>
<keyword evidence="7" id="KW-0695">RNA-directed DNA polymerase</keyword>
<keyword evidence="8" id="KW-0233">DNA recombination</keyword>
<dbReference type="InterPro" id="IPR041373">
    <property type="entry name" value="RT_RNaseH"/>
</dbReference>
<protein>
    <recommendedName>
        <fullName evidence="1">RNA-directed DNA polymerase</fullName>
        <ecNumber evidence="1">2.7.7.49</ecNumber>
    </recommendedName>
</protein>
<name>A0A2N9GN12_FAGSY</name>
<dbReference type="Gene3D" id="1.10.340.70">
    <property type="match status" value="2"/>
</dbReference>
<dbReference type="Gene3D" id="3.30.70.270">
    <property type="match status" value="2"/>
</dbReference>
<dbReference type="InterPro" id="IPR043502">
    <property type="entry name" value="DNA/RNA_pol_sf"/>
</dbReference>
<evidence type="ECO:0000256" key="3">
    <source>
        <dbReference type="ARBA" id="ARBA00022695"/>
    </source>
</evidence>
<keyword evidence="2" id="KW-0808">Transferase</keyword>
<keyword evidence="3" id="KW-0548">Nucleotidyltransferase</keyword>
<keyword evidence="6" id="KW-0378">Hydrolase</keyword>
<dbReference type="SUPFAM" id="SSF53098">
    <property type="entry name" value="Ribonuclease H-like"/>
    <property type="match status" value="2"/>
</dbReference>
<dbReference type="InterPro" id="IPR012337">
    <property type="entry name" value="RNaseH-like_sf"/>
</dbReference>
<dbReference type="Pfam" id="PF03732">
    <property type="entry name" value="Retrotrans_gag"/>
    <property type="match status" value="1"/>
</dbReference>
<dbReference type="CDD" id="cd09274">
    <property type="entry name" value="RNase_HI_RT_Ty3"/>
    <property type="match status" value="1"/>
</dbReference>
<dbReference type="InterPro" id="IPR000477">
    <property type="entry name" value="RT_dom"/>
</dbReference>
<dbReference type="InterPro" id="IPR001584">
    <property type="entry name" value="Integrase_cat-core"/>
</dbReference>
<dbReference type="SUPFAM" id="SSF56672">
    <property type="entry name" value="DNA/RNA polymerases"/>
    <property type="match status" value="1"/>
</dbReference>
<evidence type="ECO:0000256" key="2">
    <source>
        <dbReference type="ARBA" id="ARBA00022679"/>
    </source>
</evidence>
<evidence type="ECO:0000256" key="6">
    <source>
        <dbReference type="ARBA" id="ARBA00022801"/>
    </source>
</evidence>
<dbReference type="PROSITE" id="PS50994">
    <property type="entry name" value="INTEGRASE"/>
    <property type="match status" value="1"/>
</dbReference>
<gene>
    <name evidence="12" type="ORF">FSB_LOCUS28681</name>
</gene>
<keyword evidence="5" id="KW-0255">Endonuclease</keyword>
<dbReference type="Pfam" id="PF17917">
    <property type="entry name" value="RT_RNaseH"/>
    <property type="match status" value="1"/>
</dbReference>
<dbReference type="Pfam" id="PF17921">
    <property type="entry name" value="Integrase_H2C2"/>
    <property type="match status" value="1"/>
</dbReference>
<dbReference type="GO" id="GO:0004523">
    <property type="term" value="F:RNA-DNA hybrid ribonuclease activity"/>
    <property type="evidence" value="ECO:0007669"/>
    <property type="project" value="InterPro"/>
</dbReference>
<dbReference type="PANTHER" id="PTHR37984:SF5">
    <property type="entry name" value="PROTEIN NYNRIN-LIKE"/>
    <property type="match status" value="1"/>
</dbReference>
<dbReference type="EC" id="2.7.7.49" evidence="1"/>
<dbReference type="PROSITE" id="PS50879">
    <property type="entry name" value="RNASE_H_1"/>
    <property type="match status" value="1"/>
</dbReference>
<dbReference type="PANTHER" id="PTHR37984">
    <property type="entry name" value="PROTEIN CBG26694"/>
    <property type="match status" value="1"/>
</dbReference>
<dbReference type="InterPro" id="IPR005162">
    <property type="entry name" value="Retrotrans_gag_dom"/>
</dbReference>
<proteinExistence type="predicted"/>
<evidence type="ECO:0000256" key="5">
    <source>
        <dbReference type="ARBA" id="ARBA00022759"/>
    </source>
</evidence>
<evidence type="ECO:0000256" key="7">
    <source>
        <dbReference type="ARBA" id="ARBA00022918"/>
    </source>
</evidence>
<feature type="domain" description="Integrase catalytic" evidence="11">
    <location>
        <begin position="1586"/>
        <end position="1747"/>
    </location>
</feature>
<evidence type="ECO:0000256" key="1">
    <source>
        <dbReference type="ARBA" id="ARBA00012493"/>
    </source>
</evidence>
<feature type="region of interest" description="Disordered" evidence="9">
    <location>
        <begin position="1"/>
        <end position="51"/>
    </location>
</feature>
<dbReference type="GO" id="GO:0003964">
    <property type="term" value="F:RNA-directed DNA polymerase activity"/>
    <property type="evidence" value="ECO:0007669"/>
    <property type="project" value="UniProtKB-KW"/>
</dbReference>
<evidence type="ECO:0000256" key="8">
    <source>
        <dbReference type="ARBA" id="ARBA00023172"/>
    </source>
</evidence>
<dbReference type="Pfam" id="PF00665">
    <property type="entry name" value="rve"/>
    <property type="match status" value="1"/>
</dbReference>
<evidence type="ECO:0000259" key="11">
    <source>
        <dbReference type="PROSITE" id="PS50994"/>
    </source>
</evidence>
<dbReference type="InterPro" id="IPR036397">
    <property type="entry name" value="RNaseH_sf"/>
</dbReference>
<evidence type="ECO:0000313" key="12">
    <source>
        <dbReference type="EMBL" id="SPD00799.1"/>
    </source>
</evidence>
<feature type="domain" description="RNase H type-1" evidence="10">
    <location>
        <begin position="1219"/>
        <end position="1348"/>
    </location>
</feature>
<reference evidence="12" key="1">
    <citation type="submission" date="2018-02" db="EMBL/GenBank/DDBJ databases">
        <authorList>
            <person name="Cohen D.B."/>
            <person name="Kent A.D."/>
        </authorList>
    </citation>
    <scope>NUCLEOTIDE SEQUENCE</scope>
</reference>
<dbReference type="Gene3D" id="3.30.420.10">
    <property type="entry name" value="Ribonuclease H-like superfamily/Ribonuclease H"/>
    <property type="match status" value="2"/>
</dbReference>
<dbReference type="InterPro" id="IPR002156">
    <property type="entry name" value="RNaseH_domain"/>
</dbReference>
<feature type="region of interest" description="Disordered" evidence="9">
    <location>
        <begin position="670"/>
        <end position="702"/>
    </location>
</feature>
<evidence type="ECO:0000256" key="9">
    <source>
        <dbReference type="SAM" id="MobiDB-lite"/>
    </source>
</evidence>
<keyword evidence="4" id="KW-0540">Nuclease</keyword>
<feature type="region of interest" description="Disordered" evidence="9">
    <location>
        <begin position="75"/>
        <end position="104"/>
    </location>
</feature>
<dbReference type="Gene3D" id="2.40.70.10">
    <property type="entry name" value="Acid Proteases"/>
    <property type="match status" value="1"/>
</dbReference>
<dbReference type="CDD" id="cd09279">
    <property type="entry name" value="RNase_HI_like"/>
    <property type="match status" value="1"/>
</dbReference>
<dbReference type="InterPro" id="IPR021109">
    <property type="entry name" value="Peptidase_aspartic_dom_sf"/>
</dbReference>
<feature type="compositionally biased region" description="Basic and acidic residues" evidence="9">
    <location>
        <begin position="91"/>
        <end position="104"/>
    </location>
</feature>
<dbReference type="Gene3D" id="3.10.10.10">
    <property type="entry name" value="HIV Type 1 Reverse Transcriptase, subunit A, domain 1"/>
    <property type="match status" value="1"/>
</dbReference>
<sequence length="1882" mass="211558">MPPKTRQRRNQGEVSVHTEHSHAESAVNVQGQDQQQPPPSNQNQEVPPTSLLLQLIQSLQQNQSELAEAIKQLKEKDAATKTPPQNEEENQEKPHQDSGSQDKEATFVTMSDVANLLKQEREKNPKEPRLFVRKPPYPIELLKQPYPEKYVVPTFSRFDGRKGSALVHISKFIDSMGAYAGDGDLCLREFSKSLDDRAYTWYTTLPPGSVKTWEDMVELFCGKYFQAEEKVTLVNLHTTKQTNGEDLLRYIHRFRDISLDCYANYEEGELVGVCIDNMLPEFRAHLENLDISRFGQLLQKARKTALSVKPHVEKPKEKKTQPQVLTVSTVNNKRKKPNEKSFEEPPPPVPCTLEEIMAILDKWVADGIIKLPEIVGHSEENFTRKFKTEPWSSHRHGKRYTSILFSTIKRKAQFLLLFMVMLAMWTWTSPLAANSAMTPTAIKALQRNPRFRSLFNQLGLNPEARTAATEAIMAIAADSGAHCFTAETHASRAFLETTNAITFTDEDMEVQYPDHRRPLYLSATINEVQVRRALVDTGSCINLIPLSTIQAAEISQRKIQGAPMEIKGFGGVGEYTKGHIQLVLKLIPSTYHQCVKGRLNGKPIRIAANSTPFDQSESHFVEAALYDEITPAGEASLAKPIGIPLPKWEEIKDAPEADLRDLLERKKKRKAEASASKSQPQFNATDIPESAEAVEAAAADPKTSAKEELEVIDLSSNSNVHRPVSISASLSVEERTHLIELLKEYQDVFAWQYDEMPGIDPKLVAHSLNVEPGTRPVVQSMRTFHPEVEAQITQEVKKLLAAGFIKPIQHPRWLSNIVPVKKKNGQIRCCVDFRNLNKACPKDEFPLPNMDLLIDSAAGHAMFSFMDGFSGYNQIFMSPRDAEKTAFRTPIGNFYYTVMPFGLKNAGATYQRTMTAMFHDMMHREIEDYVDDIVVKSKTREDHFGILKKVFERCRLYKLKMNPLKCAFGVSAGKFLGFLVHQRGIDVDPARSSAIATMKPPTTHKELKSFLGKLSYIRRFIPGLAAVTSTFAPLLKKGASFHWSTECQEAFEKVQNIMTKLPTVCAPIPEKSLRLYLASNSQAIGALIAQENDNGVEQPIYYVSRTLKDAESRYSGAERSCLALIYASQRLRHYFLAHKVQLMTKSHPIRSLLQRPVLSGRLAQWLLQLSQYEITAETPTAIKSQAIADLLAQFPGEDNSFITDEVPGEINEIFLAGLADSVWTLKFDGSSTATSAGAGIVLYKEGAEAVTKSFKFDFPCSNNAAEYEAYLAGLAIAYEMGIKHLRVIGDSNLVVCQARGEFSLKEPSLAPYRALAQKFETKFSTFEIEHAQRNENRYADALATLGSQITFEGEEMDVTICKRVEPITESLKKEFEESSSDQEDWRAPIKAKLISPTVTADLKEIKDYTLISGDLYRRLPGGVLARCISLKEAKERLPEVHEKTCGDGGAISLYRRLQRLGYFWPNMSAEAAEDTKPVSNLSVPLQQRREAGLEVFCGRRNSSFEKAFMESHLDALALSESQMVMKETHAGECGEHQGKKRLYQCLLTLGYYWPTMKKDAADFVKTCHTCQVQANLIHSHPTGLQNMTTPWPFHTWGLDLIGPINPASGGCIWILVATEYFTKWVEAIPLRKATGAAVANFIREHIITRFGIPYKLITDNGTPFINKDVREMLEHYRVKHRRSTPYYPQGNGQAEATNRMLLRILSKMVFDYGNDWKAHLADVLWAYRSSPKTATGFTPFSLVYGTDTISPTELVVPSPRVMQGSELEVDANICAEARMADLEGLDEARDLAKAKSQRNYQKMANVYSKALRVRIFAEGQMVLKAAEFVRRNLPSPSKFSPNWDGPYIIREAHGSGYYRLSKSDGTALADPINGKWLKHYYS</sequence>
<dbReference type="GO" id="GO:0015074">
    <property type="term" value="P:DNA integration"/>
    <property type="evidence" value="ECO:0007669"/>
    <property type="project" value="InterPro"/>
</dbReference>
<dbReference type="InterPro" id="IPR043128">
    <property type="entry name" value="Rev_trsase/Diguanyl_cyclase"/>
</dbReference>
<dbReference type="InterPro" id="IPR041588">
    <property type="entry name" value="Integrase_H2C2"/>
</dbReference>
<dbReference type="InterPro" id="IPR050951">
    <property type="entry name" value="Retrovirus_Pol_polyprotein"/>
</dbReference>
<feature type="compositionally biased region" description="Low complexity" evidence="9">
    <location>
        <begin position="690"/>
        <end position="699"/>
    </location>
</feature>
<dbReference type="CDD" id="cd01647">
    <property type="entry name" value="RT_LTR"/>
    <property type="match status" value="1"/>
</dbReference>
<dbReference type="GO" id="GO:0003676">
    <property type="term" value="F:nucleic acid binding"/>
    <property type="evidence" value="ECO:0007669"/>
    <property type="project" value="InterPro"/>
</dbReference>
<dbReference type="FunFam" id="3.30.420.10:FF:000032">
    <property type="entry name" value="Retrovirus-related Pol polyprotein from transposon 297-like Protein"/>
    <property type="match status" value="1"/>
</dbReference>
<accession>A0A2N9GN12</accession>
<evidence type="ECO:0000259" key="10">
    <source>
        <dbReference type="PROSITE" id="PS50879"/>
    </source>
</evidence>
<feature type="compositionally biased region" description="Low complexity" evidence="9">
    <location>
        <begin position="27"/>
        <end position="51"/>
    </location>
</feature>